<dbReference type="AlphaFoldDB" id="A1U7K1"/>
<reference evidence="3" key="1">
    <citation type="journal article" date="2011" name="Appl. Environ. Microbiol.">
        <title>Genomic potential of Marinobacter aquaeolei, a biogeochemical 'opportunitroph'.</title>
        <authorList>
            <person name="Singer E."/>
            <person name="Webb E.A."/>
            <person name="Nelson W.C."/>
            <person name="Heidelberg J.F."/>
            <person name="Ivanova N."/>
            <person name="Pati A."/>
            <person name="Edwards K.J."/>
        </authorList>
    </citation>
    <scope>NUCLEOTIDE SEQUENCE [LARGE SCALE GENOMIC DNA]</scope>
    <source>
        <strain evidence="3">ATCC 700491 / DSM 11845 / VT8</strain>
    </source>
</reference>
<dbReference type="EMBL" id="CP000515">
    <property type="protein sequence ID" value="ABM20970.1"/>
    <property type="molecule type" value="Genomic_DNA"/>
</dbReference>
<name>A1U7K1_MARN8</name>
<organism evidence="2 3">
    <name type="scientific">Marinobacter nauticus (strain ATCC 700491 / DSM 11845 / VT8)</name>
    <name type="common">Marinobacter aquaeolei</name>
    <dbReference type="NCBI Taxonomy" id="351348"/>
    <lineage>
        <taxon>Bacteria</taxon>
        <taxon>Pseudomonadati</taxon>
        <taxon>Pseudomonadota</taxon>
        <taxon>Gammaproteobacteria</taxon>
        <taxon>Pseudomonadales</taxon>
        <taxon>Marinobacteraceae</taxon>
        <taxon>Marinobacter</taxon>
    </lineage>
</organism>
<gene>
    <name evidence="2" type="ordered locus">Maqu_4115</name>
</gene>
<proteinExistence type="predicted"/>
<dbReference type="HOGENOM" id="CLU_2093913_0_0_6"/>
<keyword evidence="2" id="KW-0614">Plasmid</keyword>
<geneLocation type="plasmid" evidence="2 3">
    <name>pMAQU01</name>
</geneLocation>
<evidence type="ECO:0000256" key="1">
    <source>
        <dbReference type="SAM" id="MobiDB-lite"/>
    </source>
</evidence>
<evidence type="ECO:0000313" key="3">
    <source>
        <dbReference type="Proteomes" id="UP000000998"/>
    </source>
</evidence>
<sequence length="116" mass="13404">MISAKAPVSFTRAPIPIDAESTPARKSNVPIKPILPNWQHAAAFFVANMHHHHYGEPVHGSHAQYGRHHLKKRYMRERRYLSELCNQPQQKGLEHNGNARIQHRQQRQRPPIEVTA</sequence>
<accession>A1U7K1</accession>
<evidence type="ECO:0000313" key="2">
    <source>
        <dbReference type="EMBL" id="ABM20970.1"/>
    </source>
</evidence>
<dbReference type="KEGG" id="maq:Maqu_4115"/>
<feature type="region of interest" description="Disordered" evidence="1">
    <location>
        <begin position="86"/>
        <end position="116"/>
    </location>
</feature>
<protein>
    <submittedName>
        <fullName evidence="2">Uncharacterized protein</fullName>
    </submittedName>
</protein>
<dbReference type="Proteomes" id="UP000000998">
    <property type="component" value="Plasmid pMAQU01"/>
</dbReference>